<keyword evidence="5" id="KW-1185">Reference proteome</keyword>
<reference evidence="4 5" key="1">
    <citation type="submission" date="2020-01" db="EMBL/GenBank/DDBJ databases">
        <title>Jiella pacifica sp. nov.</title>
        <authorList>
            <person name="Xue Z."/>
            <person name="Zhu S."/>
            <person name="Chen J."/>
            <person name="Yang J."/>
        </authorList>
    </citation>
    <scope>NUCLEOTIDE SEQUENCE [LARGE SCALE GENOMIC DNA]</scope>
    <source>
        <strain evidence="4 5">40Bstr34</strain>
    </source>
</reference>
<evidence type="ECO:0000259" key="3">
    <source>
        <dbReference type="Pfam" id="PF14690"/>
    </source>
</evidence>
<gene>
    <name evidence="4" type="ORF">GTK09_27035</name>
</gene>
<sequence>MLQISMVPGCLCGRIRREGPSGLSVSAQSRRSGATCPECQQRSTIIHGYYHRRPLDLPLIGRHVRLDLRVRRYACQNANCRRQTFGERLPMLIAPSAQRTKRLAKAQARIGVALGGAAGSRLAAKIAMPVSGDTVLRLIRQMPQPVLPPATVIGIDDWAMKKRLRYGTIIVDLERHCPIDLLPDRTAGTVTDWLRQRPEIEIVARDRSTEYRRGITTGAANAVQVADRWHLLSNMRQMVERWTAGAHARLRSLPPLQSVETSGKGRTKAFPRTRSDATSAADSRGRRMAQYEDIRRRYLAGETLMAMTRSTGLARATVRKFAHAESFPERSARAPRRSIIDPYLPMLEARLAEGCENGLRLWREARDQGFPGTPKQIRRWLQDRRTGLSKFTTHRNGDHARPQQAPQPPSLRSPQQLAWMIVKAPETRSVDEVDVIRRIGQDRDAIVLIHLVRRFVDLVRRVGTKARDAGPVFDTWLLEAKTCGVRAMETFAAGLEQDRSAVNAALQTGWSNAQTEGQVTKLKLFKRSMYGRGNLDLLRRRFLMAS</sequence>
<accession>A0A6N9T9T8</accession>
<comment type="caution">
    <text evidence="4">The sequence shown here is derived from an EMBL/GenBank/DDBJ whole genome shotgun (WGS) entry which is preliminary data.</text>
</comment>
<feature type="region of interest" description="Disordered" evidence="1">
    <location>
        <begin position="390"/>
        <end position="413"/>
    </location>
</feature>
<dbReference type="Pfam" id="PF14690">
    <property type="entry name" value="Zn_ribbon_ISL3"/>
    <property type="match status" value="1"/>
</dbReference>
<dbReference type="NCBIfam" id="NF033550">
    <property type="entry name" value="transpos_ISL3"/>
    <property type="match status" value="1"/>
</dbReference>
<organism evidence="4 5">
    <name type="scientific">Jiella pacifica</name>
    <dbReference type="NCBI Taxonomy" id="2696469"/>
    <lineage>
        <taxon>Bacteria</taxon>
        <taxon>Pseudomonadati</taxon>
        <taxon>Pseudomonadota</taxon>
        <taxon>Alphaproteobacteria</taxon>
        <taxon>Hyphomicrobiales</taxon>
        <taxon>Aurantimonadaceae</taxon>
        <taxon>Jiella</taxon>
    </lineage>
</organism>
<feature type="region of interest" description="Disordered" evidence="1">
    <location>
        <begin position="253"/>
        <end position="286"/>
    </location>
</feature>
<dbReference type="InterPro" id="IPR029261">
    <property type="entry name" value="Transposase_Znf"/>
</dbReference>
<dbReference type="InterPro" id="IPR002560">
    <property type="entry name" value="Transposase_DDE"/>
</dbReference>
<name>A0A6N9T9T8_9HYPH</name>
<evidence type="ECO:0000256" key="1">
    <source>
        <dbReference type="SAM" id="MobiDB-lite"/>
    </source>
</evidence>
<dbReference type="InterPro" id="IPR047951">
    <property type="entry name" value="Transpos_ISL3"/>
</dbReference>
<evidence type="ECO:0000313" key="4">
    <source>
        <dbReference type="EMBL" id="NDW08031.1"/>
    </source>
</evidence>
<feature type="domain" description="Transposase IS204/IS1001/IS1096/IS1165 DDE" evidence="2">
    <location>
        <begin position="417"/>
        <end position="541"/>
    </location>
</feature>
<evidence type="ECO:0000313" key="5">
    <source>
        <dbReference type="Proteomes" id="UP000469011"/>
    </source>
</evidence>
<feature type="domain" description="Transposase IS204/IS1001/IS1096/IS1165 zinc-finger" evidence="3">
    <location>
        <begin position="34"/>
        <end position="77"/>
    </location>
</feature>
<dbReference type="Pfam" id="PF01610">
    <property type="entry name" value="DDE_Tnp_ISL3"/>
    <property type="match status" value="2"/>
</dbReference>
<proteinExistence type="predicted"/>
<dbReference type="AlphaFoldDB" id="A0A6N9T9T8"/>
<evidence type="ECO:0000259" key="2">
    <source>
        <dbReference type="Pfam" id="PF01610"/>
    </source>
</evidence>
<dbReference type="PANTHER" id="PTHR33498:SF1">
    <property type="entry name" value="TRANSPOSASE FOR INSERTION SEQUENCE ELEMENT IS1557"/>
    <property type="match status" value="1"/>
</dbReference>
<dbReference type="RefSeq" id="WP_163466477.1">
    <property type="nucleotide sequence ID" value="NZ_JAAAMG010000060.1"/>
</dbReference>
<dbReference type="PANTHER" id="PTHR33498">
    <property type="entry name" value="TRANSPOSASE FOR INSERTION SEQUENCE ELEMENT IS1557"/>
    <property type="match status" value="1"/>
</dbReference>
<dbReference type="Proteomes" id="UP000469011">
    <property type="component" value="Unassembled WGS sequence"/>
</dbReference>
<protein>
    <submittedName>
        <fullName evidence="4">ISL3 family transposase</fullName>
    </submittedName>
</protein>
<dbReference type="EMBL" id="JAAAMG010000060">
    <property type="protein sequence ID" value="NDW08031.1"/>
    <property type="molecule type" value="Genomic_DNA"/>
</dbReference>
<feature type="domain" description="Transposase IS204/IS1001/IS1096/IS1165 DDE" evidence="2">
    <location>
        <begin position="153"/>
        <end position="319"/>
    </location>
</feature>